<dbReference type="Gene3D" id="3.30.360.10">
    <property type="entry name" value="Dihydrodipicolinate Reductase, domain 2"/>
    <property type="match status" value="1"/>
</dbReference>
<organism evidence="8 9">
    <name type="scientific">Neoroseomonas alkaliterrae</name>
    <dbReference type="NCBI Taxonomy" id="1452450"/>
    <lineage>
        <taxon>Bacteria</taxon>
        <taxon>Pseudomonadati</taxon>
        <taxon>Pseudomonadota</taxon>
        <taxon>Alphaproteobacteria</taxon>
        <taxon>Acetobacterales</taxon>
        <taxon>Acetobacteraceae</taxon>
        <taxon>Neoroseomonas</taxon>
    </lineage>
</organism>
<comment type="pathway">
    <text evidence="6">Amino-acid biosynthesis; L-arginine biosynthesis; N(2)-acetyl-L-ornithine from L-glutamate: step 3/4.</text>
</comment>
<dbReference type="SMART" id="SM00859">
    <property type="entry name" value="Semialdhyde_dh"/>
    <property type="match status" value="1"/>
</dbReference>
<dbReference type="EMBL" id="JACIJE010000005">
    <property type="protein sequence ID" value="MBB5689831.1"/>
    <property type="molecule type" value="Genomic_DNA"/>
</dbReference>
<dbReference type="PANTHER" id="PTHR32338:SF10">
    <property type="entry name" value="N-ACETYL-GAMMA-GLUTAMYL-PHOSPHATE REDUCTASE, CHLOROPLASTIC-RELATED"/>
    <property type="match status" value="1"/>
</dbReference>
<feature type="active site" evidence="6">
    <location>
        <position position="121"/>
    </location>
</feature>
<keyword evidence="4 6" id="KW-0521">NADP</keyword>
<dbReference type="InterPro" id="IPR050085">
    <property type="entry name" value="AGPR"/>
</dbReference>
<dbReference type="PANTHER" id="PTHR32338">
    <property type="entry name" value="N-ACETYL-GAMMA-GLUTAMYL-PHOSPHATE REDUCTASE, CHLOROPLASTIC-RELATED-RELATED"/>
    <property type="match status" value="1"/>
</dbReference>
<keyword evidence="2 6" id="KW-0055">Arginine biosynthesis</keyword>
<evidence type="ECO:0000259" key="7">
    <source>
        <dbReference type="SMART" id="SM00859"/>
    </source>
</evidence>
<evidence type="ECO:0000256" key="4">
    <source>
        <dbReference type="ARBA" id="ARBA00022857"/>
    </source>
</evidence>
<dbReference type="InterPro" id="IPR036291">
    <property type="entry name" value="NAD(P)-bd_dom_sf"/>
</dbReference>
<feature type="domain" description="Semialdehyde dehydrogenase NAD-binding" evidence="7">
    <location>
        <begin position="6"/>
        <end position="110"/>
    </location>
</feature>
<dbReference type="GO" id="GO:0003942">
    <property type="term" value="F:N-acetyl-gamma-glutamyl-phosphate reductase activity"/>
    <property type="evidence" value="ECO:0007669"/>
    <property type="project" value="UniProtKB-UniRule"/>
</dbReference>
<keyword evidence="9" id="KW-1185">Reference proteome</keyword>
<proteinExistence type="inferred from homology"/>
<dbReference type="UniPathway" id="UPA00068">
    <property type="reaction ID" value="UER00108"/>
</dbReference>
<name>A0A840Y1D4_9PROT</name>
<dbReference type="SUPFAM" id="SSF51735">
    <property type="entry name" value="NAD(P)-binding Rossmann-fold domains"/>
    <property type="match status" value="1"/>
</dbReference>
<accession>A0A840Y1D4</accession>
<dbReference type="Pfam" id="PF22698">
    <property type="entry name" value="Semialdhyde_dhC_1"/>
    <property type="match status" value="1"/>
</dbReference>
<keyword evidence="3 6" id="KW-0028">Amino-acid biosynthesis</keyword>
<evidence type="ECO:0000256" key="1">
    <source>
        <dbReference type="ARBA" id="ARBA00022490"/>
    </source>
</evidence>
<dbReference type="InterPro" id="IPR058924">
    <property type="entry name" value="AGPR_dimerisation_dom"/>
</dbReference>
<dbReference type="GO" id="GO:0005737">
    <property type="term" value="C:cytoplasm"/>
    <property type="evidence" value="ECO:0007669"/>
    <property type="project" value="UniProtKB-SubCell"/>
</dbReference>
<dbReference type="RefSeq" id="WP_184484039.1">
    <property type="nucleotide sequence ID" value="NZ_JAAEDJ010000011.1"/>
</dbReference>
<evidence type="ECO:0000313" key="9">
    <source>
        <dbReference type="Proteomes" id="UP000562254"/>
    </source>
</evidence>
<comment type="catalytic activity">
    <reaction evidence="6">
        <text>N-acetyl-L-glutamate 5-semialdehyde + phosphate + NADP(+) = N-acetyl-L-glutamyl 5-phosphate + NADPH + H(+)</text>
        <dbReference type="Rhea" id="RHEA:21588"/>
        <dbReference type="ChEBI" id="CHEBI:15378"/>
        <dbReference type="ChEBI" id="CHEBI:29123"/>
        <dbReference type="ChEBI" id="CHEBI:43474"/>
        <dbReference type="ChEBI" id="CHEBI:57783"/>
        <dbReference type="ChEBI" id="CHEBI:57936"/>
        <dbReference type="ChEBI" id="CHEBI:58349"/>
        <dbReference type="EC" id="1.2.1.38"/>
    </reaction>
</comment>
<gene>
    <name evidence="6" type="primary">argC</name>
    <name evidence="8" type="ORF">FHS88_001957</name>
</gene>
<dbReference type="InterPro" id="IPR000534">
    <property type="entry name" value="Semialdehyde_DH_NAD-bd"/>
</dbReference>
<dbReference type="CDD" id="cd23935">
    <property type="entry name" value="AGPR_2_C"/>
    <property type="match status" value="1"/>
</dbReference>
<evidence type="ECO:0000256" key="2">
    <source>
        <dbReference type="ARBA" id="ARBA00022571"/>
    </source>
</evidence>
<dbReference type="GO" id="GO:0051287">
    <property type="term" value="F:NAD binding"/>
    <property type="evidence" value="ECO:0007669"/>
    <property type="project" value="InterPro"/>
</dbReference>
<dbReference type="Gene3D" id="3.40.50.720">
    <property type="entry name" value="NAD(P)-binding Rossmann-like Domain"/>
    <property type="match status" value="1"/>
</dbReference>
<keyword evidence="1 6" id="KW-0963">Cytoplasm</keyword>
<keyword evidence="5 6" id="KW-0560">Oxidoreductase</keyword>
<sequence length="321" mass="33779">MAKTPTVFIDGEAGTTGLQIRERLAANPHVALRSIAAERRKDPGARREMMEEVDLVILCLPDDAAKESAALAASLGASAPKLLDASTAHRVDPDWVYGLPELTPDQPAAIAAAPRVSNPGCYPTGVILMLRPLIEAGIMAPDHPVTVNAVSGYTGGGKAMVAAYEARTAPDFEMYGLGLEHKHLPEMQAYSLLTRRPIFVPAVADFAQGMLDAIPLHLDTLARPVSPAEIEALLAARYAGSRHVRVVPAEPGGKIEPQALNGTNALEIRVHGNEKRGQAVLVARYDNLGKGASGAAVQNLGLMLGIPVNADLPMAAPRAAE</sequence>
<comment type="function">
    <text evidence="6">Catalyzes the NADPH-dependent reduction of N-acetyl-5-glutamyl phosphate to yield N-acetyl-L-glutamate 5-semialdehyde.</text>
</comment>
<dbReference type="GO" id="GO:0006526">
    <property type="term" value="P:L-arginine biosynthetic process"/>
    <property type="evidence" value="ECO:0007669"/>
    <property type="project" value="UniProtKB-UniRule"/>
</dbReference>
<comment type="subcellular location">
    <subcellularLocation>
        <location evidence="6">Cytoplasm</location>
    </subcellularLocation>
</comment>
<comment type="caution">
    <text evidence="8">The sequence shown here is derived from an EMBL/GenBank/DDBJ whole genome shotgun (WGS) entry which is preliminary data.</text>
</comment>
<reference evidence="8 9" key="1">
    <citation type="submission" date="2020-08" db="EMBL/GenBank/DDBJ databases">
        <title>Genomic Encyclopedia of Type Strains, Phase IV (KMG-IV): sequencing the most valuable type-strain genomes for metagenomic binning, comparative biology and taxonomic classification.</title>
        <authorList>
            <person name="Goeker M."/>
        </authorList>
    </citation>
    <scope>NUCLEOTIDE SEQUENCE [LARGE SCALE GENOMIC DNA]</scope>
    <source>
        <strain evidence="8 9">DSM 25895</strain>
    </source>
</reference>
<evidence type="ECO:0000256" key="5">
    <source>
        <dbReference type="ARBA" id="ARBA00023002"/>
    </source>
</evidence>
<dbReference type="EC" id="1.2.1.38" evidence="6"/>
<dbReference type="HAMAP" id="MF_01110">
    <property type="entry name" value="ArgC_type2"/>
    <property type="match status" value="1"/>
</dbReference>
<evidence type="ECO:0000256" key="6">
    <source>
        <dbReference type="HAMAP-Rule" id="MF_01110"/>
    </source>
</evidence>
<dbReference type="SUPFAM" id="SSF55347">
    <property type="entry name" value="Glyceraldehyde-3-phosphate dehydrogenase-like, C-terminal domain"/>
    <property type="match status" value="1"/>
</dbReference>
<dbReference type="AlphaFoldDB" id="A0A840Y1D4"/>
<comment type="similarity">
    <text evidence="6">Belongs to the NAGSA dehydrogenase family. Type 2 subfamily.</text>
</comment>
<dbReference type="NCBIfam" id="TIGR01851">
    <property type="entry name" value="argC_other"/>
    <property type="match status" value="1"/>
</dbReference>
<dbReference type="InterPro" id="IPR010136">
    <property type="entry name" value="AGPR_type-2"/>
</dbReference>
<evidence type="ECO:0000313" key="8">
    <source>
        <dbReference type="EMBL" id="MBB5689831.1"/>
    </source>
</evidence>
<evidence type="ECO:0000256" key="3">
    <source>
        <dbReference type="ARBA" id="ARBA00022605"/>
    </source>
</evidence>
<dbReference type="Pfam" id="PF01118">
    <property type="entry name" value="Semialdhyde_dh"/>
    <property type="match status" value="1"/>
</dbReference>
<protein>
    <recommendedName>
        <fullName evidence="6">N-acetyl-gamma-glutamyl-phosphate reductase</fullName>
        <shortName evidence="6">AGPR</shortName>
        <ecNumber evidence="6">1.2.1.38</ecNumber>
    </recommendedName>
    <alternativeName>
        <fullName evidence="6">N-acetyl-glutamate semialdehyde dehydrogenase</fullName>
        <shortName evidence="6">NAGSA dehydrogenase</shortName>
    </alternativeName>
</protein>
<dbReference type="Proteomes" id="UP000562254">
    <property type="component" value="Unassembled WGS sequence"/>
</dbReference>